<dbReference type="Gene3D" id="3.20.20.60">
    <property type="entry name" value="Phosphoenolpyruvate-binding domains"/>
    <property type="match status" value="1"/>
</dbReference>
<evidence type="ECO:0000259" key="7">
    <source>
        <dbReference type="Pfam" id="PF00391"/>
    </source>
</evidence>
<dbReference type="InterPro" id="IPR036637">
    <property type="entry name" value="Phosphohistidine_dom_sf"/>
</dbReference>
<accession>A0A388TGT3</accession>
<sequence>MYFKHIQFDDKIVLYNAEKFYRGNHGWYSIRKILSLETKYINLIFDHNLPGSSIQNYARYTLGQHGWKNYLNHNLQELSVTDWRSAEMAVEAEQPFALFAEIDKANKHRTGQWVDSVLDPSLHWYCSVDNRIRLMEIQSRKNKDQYLLFIVLGKIPQENIAEADWEESILVLRANKPFNLREHPDHLTVIKEIHEAARVAYKNRSAQGPIIFKAKHNLSIFRVGLGNIYIAEEHGVLTDEIPDDVMQDSLTHLPAAVREAFREACTVELKTIGEYLDNPAIVPDCLPLLMDSLETYAAKTGGDSISEVVDRYFNPLQNREILLTGYSALGMFYDVAKKIIKCLDNPVDFKNGTEIPALSILAEIQQHNDKVFKDMGDGSLYKNRKYFLEVVQRKLLRLEEQAIPPGCIVIDRNLTDSMVQVYRNAGAAGIIALDTSETSHASLKAKGLQFPFLIGVDEEILDYLDRRDHDRPADEVIFYGDELTINPQSAYKRHLLALANRNNPHIFIKRFPNYSVVLNGEEIKFKTNFFYTAGEELIEPLGGEIGLLRDEMLPKGTLAELREIFLKIGRLAPQGLTWRTLDVSRIDKLPDSIGLPAYQDNQASLLDYIRGTAEAYAWVQVRTQAFFAAQQELGTPFNIMYPMIHTPQDFNYYHENFYEPARVLFPAARVREGVMIETPSAVRLIQDILPPLDFISIGSNDLTMFTLRQDERQKTIKGLTPSVLDALQTAINAANSTQKEVSVCGDMASNPIMSVILLALGKTNLSAGDNYASAVNKQACAYVLEKGLLPEIRRILENTGGQDYAENVYAQVLEIFKDDAELYNYFLHNYALNPVTQTPLPS</sequence>
<feature type="domain" description="PEP-utilising enzyme mobile" evidence="7">
    <location>
        <begin position="403"/>
        <end position="460"/>
    </location>
</feature>
<dbReference type="Gene3D" id="1.10.274.10">
    <property type="entry name" value="PtsI, HPr-binding domain"/>
    <property type="match status" value="1"/>
</dbReference>
<dbReference type="InterPro" id="IPR008279">
    <property type="entry name" value="PEP-util_enz_mobile_dom"/>
</dbReference>
<protein>
    <submittedName>
        <fullName evidence="9">Signal transduction protein PtsP super family</fullName>
    </submittedName>
</protein>
<dbReference type="Pfam" id="PF00391">
    <property type="entry name" value="PEP-utilizers"/>
    <property type="match status" value="1"/>
</dbReference>
<dbReference type="Gene3D" id="3.50.30.10">
    <property type="entry name" value="Phosphohistidine domain"/>
    <property type="match status" value="1"/>
</dbReference>
<comment type="cofactor">
    <cofactor evidence="1">
        <name>Mg(2+)</name>
        <dbReference type="ChEBI" id="CHEBI:18420"/>
    </cofactor>
</comment>
<dbReference type="InterPro" id="IPR050499">
    <property type="entry name" value="PEP-utilizing_PTS_enzyme"/>
</dbReference>
<keyword evidence="5" id="KW-0418">Kinase</keyword>
<dbReference type="Proteomes" id="UP000275925">
    <property type="component" value="Unassembled WGS sequence"/>
</dbReference>
<evidence type="ECO:0000256" key="4">
    <source>
        <dbReference type="ARBA" id="ARBA00022723"/>
    </source>
</evidence>
<dbReference type="GO" id="GO:0046872">
    <property type="term" value="F:metal ion binding"/>
    <property type="evidence" value="ECO:0007669"/>
    <property type="project" value="UniProtKB-KW"/>
</dbReference>
<feature type="domain" description="PEP-utilising enzyme C-terminal" evidence="8">
    <location>
        <begin position="545"/>
        <end position="770"/>
    </location>
</feature>
<evidence type="ECO:0000256" key="2">
    <source>
        <dbReference type="ARBA" id="ARBA00007837"/>
    </source>
</evidence>
<gene>
    <name evidence="9" type="ORF">NO2_0643</name>
</gene>
<keyword evidence="10" id="KW-1185">Reference proteome</keyword>
<reference evidence="9 10" key="1">
    <citation type="journal article" date="2019" name="ISME J.">
        <title>Genome analyses of uncultured TG2/ZB3 bacteria in 'Margulisbacteria' specifically attached to ectosymbiotic spirochetes of protists in the termite gut.</title>
        <authorList>
            <person name="Utami Y.D."/>
            <person name="Kuwahara H."/>
            <person name="Igai K."/>
            <person name="Murakami T."/>
            <person name="Sugaya K."/>
            <person name="Morikawa T."/>
            <person name="Nagura Y."/>
            <person name="Yuki M."/>
            <person name="Deevong P."/>
            <person name="Inoue T."/>
            <person name="Kihara K."/>
            <person name="Lo N."/>
            <person name="Yamada A."/>
            <person name="Ohkuma M."/>
            <person name="Hongoh Y."/>
        </authorList>
    </citation>
    <scope>NUCLEOTIDE SEQUENCE [LARGE SCALE GENOMIC DNA]</scope>
    <source>
        <strain evidence="9">NkOx7-02</strain>
    </source>
</reference>
<dbReference type="InterPro" id="IPR036618">
    <property type="entry name" value="PtsI_HPr-bd_sf"/>
</dbReference>
<dbReference type="SUPFAM" id="SSF52009">
    <property type="entry name" value="Phosphohistidine domain"/>
    <property type="match status" value="1"/>
</dbReference>
<dbReference type="InterPro" id="IPR000121">
    <property type="entry name" value="PEP_util_C"/>
</dbReference>
<dbReference type="AlphaFoldDB" id="A0A388TGT3"/>
<dbReference type="PANTHER" id="PTHR46244:SF3">
    <property type="entry name" value="PHOSPHOENOLPYRUVATE-PROTEIN PHOSPHOTRANSFERASE"/>
    <property type="match status" value="1"/>
</dbReference>
<keyword evidence="4" id="KW-0479">Metal-binding</keyword>
<dbReference type="InterPro" id="IPR040442">
    <property type="entry name" value="Pyrv_kinase-like_dom_sf"/>
</dbReference>
<evidence type="ECO:0000256" key="5">
    <source>
        <dbReference type="ARBA" id="ARBA00022777"/>
    </source>
</evidence>
<dbReference type="Pfam" id="PF02896">
    <property type="entry name" value="PEP-utilizers_C"/>
    <property type="match status" value="1"/>
</dbReference>
<comment type="caution">
    <text evidence="9">The sequence shown here is derived from an EMBL/GenBank/DDBJ whole genome shotgun (WGS) entry which is preliminary data.</text>
</comment>
<evidence type="ECO:0000259" key="8">
    <source>
        <dbReference type="Pfam" id="PF02896"/>
    </source>
</evidence>
<evidence type="ECO:0000256" key="1">
    <source>
        <dbReference type="ARBA" id="ARBA00001946"/>
    </source>
</evidence>
<dbReference type="SUPFAM" id="SSF51621">
    <property type="entry name" value="Phosphoenolpyruvate/pyruvate domain"/>
    <property type="match status" value="1"/>
</dbReference>
<evidence type="ECO:0000256" key="6">
    <source>
        <dbReference type="ARBA" id="ARBA00022842"/>
    </source>
</evidence>
<keyword evidence="3" id="KW-0808">Transferase</keyword>
<dbReference type="EMBL" id="BGZO01000013">
    <property type="protein sequence ID" value="GBR76026.1"/>
    <property type="molecule type" value="Genomic_DNA"/>
</dbReference>
<dbReference type="InterPro" id="IPR015813">
    <property type="entry name" value="Pyrv/PenolPyrv_kinase-like_dom"/>
</dbReference>
<dbReference type="GO" id="GO:0016301">
    <property type="term" value="F:kinase activity"/>
    <property type="evidence" value="ECO:0007669"/>
    <property type="project" value="UniProtKB-KW"/>
</dbReference>
<keyword evidence="6" id="KW-0460">Magnesium</keyword>
<evidence type="ECO:0000256" key="3">
    <source>
        <dbReference type="ARBA" id="ARBA00022679"/>
    </source>
</evidence>
<comment type="similarity">
    <text evidence="2">Belongs to the PEP-utilizing enzyme family.</text>
</comment>
<proteinExistence type="inferred from homology"/>
<evidence type="ECO:0000313" key="9">
    <source>
        <dbReference type="EMBL" id="GBR76026.1"/>
    </source>
</evidence>
<name>A0A388TGT3_9BACT</name>
<organism evidence="9 10">
    <name type="scientific">Candidatus Termititenax persephonae</name>
    <dbReference type="NCBI Taxonomy" id="2218525"/>
    <lineage>
        <taxon>Bacteria</taxon>
        <taxon>Bacillati</taxon>
        <taxon>Candidatus Margulisiibacteriota</taxon>
        <taxon>Candidatus Termititenacia</taxon>
        <taxon>Candidatus Termititenacales</taxon>
        <taxon>Candidatus Termititenacaceae</taxon>
        <taxon>Candidatus Termititenax</taxon>
    </lineage>
</organism>
<evidence type="ECO:0000313" key="10">
    <source>
        <dbReference type="Proteomes" id="UP000275925"/>
    </source>
</evidence>
<dbReference type="GO" id="GO:0009401">
    <property type="term" value="P:phosphoenolpyruvate-dependent sugar phosphotransferase system"/>
    <property type="evidence" value="ECO:0007669"/>
    <property type="project" value="InterPro"/>
</dbReference>
<dbReference type="PANTHER" id="PTHR46244">
    <property type="entry name" value="PHOSPHOENOLPYRUVATE-PROTEIN PHOSPHOTRANSFERASE"/>
    <property type="match status" value="1"/>
</dbReference>